<protein>
    <submittedName>
        <fullName evidence="2">Protein CBR-MLTN-11</fullName>
    </submittedName>
</protein>
<evidence type="ECO:0000313" key="4">
    <source>
        <dbReference type="WormBase" id="CBG04986"/>
    </source>
</evidence>
<evidence type="ECO:0000313" key="2">
    <source>
        <dbReference type="EMBL" id="CAP25584.2"/>
    </source>
</evidence>
<dbReference type="InParanoid" id="A8WYX6"/>
<dbReference type="OMA" id="PFVMVPI"/>
<keyword evidence="3" id="KW-1185">Reference proteome</keyword>
<dbReference type="PANTHER" id="PTHR21523:SF2">
    <property type="entry name" value="MLT-TEN (MLT-10) RELATED"/>
    <property type="match status" value="1"/>
</dbReference>
<dbReference type="EMBL" id="HE601135">
    <property type="protein sequence ID" value="CAP25584.2"/>
    <property type="molecule type" value="Genomic_DNA"/>
</dbReference>
<feature type="transmembrane region" description="Helical" evidence="1">
    <location>
        <begin position="372"/>
        <end position="395"/>
    </location>
</feature>
<proteinExistence type="predicted"/>
<keyword evidence="1" id="KW-0812">Transmembrane</keyword>
<dbReference type="eggNOG" id="ENOG502SC9C">
    <property type="taxonomic scope" value="Eukaryota"/>
</dbReference>
<dbReference type="STRING" id="6238.A8WYX6"/>
<dbReference type="Proteomes" id="UP000008549">
    <property type="component" value="Unassembled WGS sequence"/>
</dbReference>
<accession>A8WYX6</accession>
<dbReference type="InterPro" id="IPR006954">
    <property type="entry name" value="Mlt-10-like"/>
</dbReference>
<dbReference type="HOGENOM" id="CLU_010461_0_0_1"/>
<evidence type="ECO:0000256" key="1">
    <source>
        <dbReference type="SAM" id="Phobius"/>
    </source>
</evidence>
<evidence type="ECO:0000313" key="3">
    <source>
        <dbReference type="Proteomes" id="UP000008549"/>
    </source>
</evidence>
<reference evidence="2 3" key="2">
    <citation type="journal article" date="2011" name="PLoS Genet.">
        <title>Caenorhabditis briggsae recombinant inbred line genotypes reveal inter-strain incompatibility and the evolution of recombination.</title>
        <authorList>
            <person name="Ross J.A."/>
            <person name="Koboldt D.C."/>
            <person name="Staisch J.E."/>
            <person name="Chamberlin H.M."/>
            <person name="Gupta B.P."/>
            <person name="Miller R.D."/>
            <person name="Baird S.E."/>
            <person name="Haag E.S."/>
        </authorList>
    </citation>
    <scope>NUCLEOTIDE SEQUENCE [LARGE SCALE GENOMIC DNA]</scope>
    <source>
        <strain evidence="2 3">AF16</strain>
    </source>
</reference>
<keyword evidence="1" id="KW-1133">Transmembrane helix</keyword>
<dbReference type="Pfam" id="PF04870">
    <property type="entry name" value="Moulting_cycle"/>
    <property type="match status" value="1"/>
</dbReference>
<reference evidence="2 3" key="1">
    <citation type="journal article" date="2003" name="PLoS Biol.">
        <title>The genome sequence of Caenorhabditis briggsae: a platform for comparative genomics.</title>
        <authorList>
            <person name="Stein L.D."/>
            <person name="Bao Z."/>
            <person name="Blasiar D."/>
            <person name="Blumenthal T."/>
            <person name="Brent M.R."/>
            <person name="Chen N."/>
            <person name="Chinwalla A."/>
            <person name="Clarke L."/>
            <person name="Clee C."/>
            <person name="Coghlan A."/>
            <person name="Coulson A."/>
            <person name="D'Eustachio P."/>
            <person name="Fitch D.H."/>
            <person name="Fulton L.A."/>
            <person name="Fulton R.E."/>
            <person name="Griffiths-Jones S."/>
            <person name="Harris T.W."/>
            <person name="Hillier L.W."/>
            <person name="Kamath R."/>
            <person name="Kuwabara P.E."/>
            <person name="Mardis E.R."/>
            <person name="Marra M.A."/>
            <person name="Miner T.L."/>
            <person name="Minx P."/>
            <person name="Mullikin J.C."/>
            <person name="Plumb R.W."/>
            <person name="Rogers J."/>
            <person name="Schein J.E."/>
            <person name="Sohrmann M."/>
            <person name="Spieth J."/>
            <person name="Stajich J.E."/>
            <person name="Wei C."/>
            <person name="Willey D."/>
            <person name="Wilson R.K."/>
            <person name="Durbin R."/>
            <person name="Waterston R.H."/>
        </authorList>
    </citation>
    <scope>NUCLEOTIDE SEQUENCE [LARGE SCALE GENOMIC DNA]</scope>
    <source>
        <strain evidence="2 3">AF16</strain>
    </source>
</reference>
<gene>
    <name evidence="4" type="primary">mltn-11</name>
    <name evidence="2" type="synonym">Cbr-mltn-11</name>
    <name evidence="4" type="ORF">CBG04986</name>
    <name evidence="2" type="ORF">CBG_04986</name>
</gene>
<sequence>MRIHLLAKHLSHTLRIIKNKRNTSKWEDTITRISEKAQKIKKRKEMEKMFQKRMNVFTEAAEGLNPNDSDAQELMDLEKYIRDDNLKSMVHKKAGNLTDQDRMMLIPMRLIRGAAKLGLTMAGQNTTDFDRKVVRIFSPKMMSVVPANEDEKKDEVGAGYSNPYTINFQIDILSPSLFSLHHDGSEIEKEVSLQNLLGSLTANKDTSDLLDFITEATGVDEAMERVEQKIEQNFQSERGPEGQPLYFTKENVTEKYPLEARKIETFELLDKTFSMEQLREMNRTGYTIMRHDQMELIYGNNSVHKNPEFLNRVKGMSRSEIDRNIMGTIGDLAKEKIKFEARRNDIVLSPVTFTNFVFDPVSVSQPTILSPILIVSLIGSPAIYGVMILSPWLMVPVILSPRIFSPVVLNPFVMVPIILSPLAFNPFILCPGVMNPFVLSPLIFSPFILSPQGYNSISNSRDIDTYPDSILLESNSSLYSMVLDRSI</sequence>
<feature type="transmembrane region" description="Helical" evidence="1">
    <location>
        <begin position="407"/>
        <end position="428"/>
    </location>
</feature>
<dbReference type="WormBase" id="CBG04986">
    <property type="protein sequence ID" value="CBP38191"/>
    <property type="gene ID" value="WBGene00027553"/>
    <property type="gene designation" value="Cbr-mltn-11"/>
</dbReference>
<dbReference type="FunCoup" id="A8WYX6">
    <property type="interactions" value="2"/>
</dbReference>
<organism evidence="2 3">
    <name type="scientific">Caenorhabditis briggsae</name>
    <dbReference type="NCBI Taxonomy" id="6238"/>
    <lineage>
        <taxon>Eukaryota</taxon>
        <taxon>Metazoa</taxon>
        <taxon>Ecdysozoa</taxon>
        <taxon>Nematoda</taxon>
        <taxon>Chromadorea</taxon>
        <taxon>Rhabditida</taxon>
        <taxon>Rhabditina</taxon>
        <taxon>Rhabditomorpha</taxon>
        <taxon>Rhabditoidea</taxon>
        <taxon>Rhabditidae</taxon>
        <taxon>Peloderinae</taxon>
        <taxon>Caenorhabditis</taxon>
    </lineage>
</organism>
<name>A8WYX6_CAEBR</name>
<dbReference type="PANTHER" id="PTHR21523">
    <property type="match status" value="1"/>
</dbReference>
<dbReference type="AlphaFoldDB" id="A8WYX6"/>
<keyword evidence="1" id="KW-0472">Membrane</keyword>